<dbReference type="InterPro" id="IPR050585">
    <property type="entry name" value="Xaa-Pro_dipeptidyl-ppase/CocE"/>
</dbReference>
<dbReference type="InterPro" id="IPR005674">
    <property type="entry name" value="CocE/Ser_esterase"/>
</dbReference>
<dbReference type="Gene3D" id="1.10.3020.10">
    <property type="entry name" value="alpha-amino acid ester hydrolase ( Helical cap domain)"/>
    <property type="match status" value="1"/>
</dbReference>
<reference evidence="4" key="1">
    <citation type="submission" date="2021-05" db="EMBL/GenBank/DDBJ databases">
        <title>Genome of Sphingobium sp. strain.</title>
        <authorList>
            <person name="Fan R."/>
        </authorList>
    </citation>
    <scope>NUCLEOTIDE SEQUENCE</scope>
    <source>
        <strain evidence="4">H33</strain>
    </source>
</reference>
<dbReference type="InterPro" id="IPR029058">
    <property type="entry name" value="AB_hydrolase_fold"/>
</dbReference>
<dbReference type="Proteomes" id="UP001138757">
    <property type="component" value="Unassembled WGS sequence"/>
</dbReference>
<dbReference type="GO" id="GO:0008239">
    <property type="term" value="F:dipeptidyl-peptidase activity"/>
    <property type="evidence" value="ECO:0007669"/>
    <property type="project" value="InterPro"/>
</dbReference>
<dbReference type="PANTHER" id="PTHR43056">
    <property type="entry name" value="PEPTIDASE S9 PROLYL OLIGOPEPTIDASE"/>
    <property type="match status" value="1"/>
</dbReference>
<keyword evidence="5" id="KW-1185">Reference proteome</keyword>
<dbReference type="Gene3D" id="2.60.120.260">
    <property type="entry name" value="Galactose-binding domain-like"/>
    <property type="match status" value="1"/>
</dbReference>
<dbReference type="NCBIfam" id="TIGR00976">
    <property type="entry name" value="CocE_NonD"/>
    <property type="match status" value="1"/>
</dbReference>
<evidence type="ECO:0000256" key="1">
    <source>
        <dbReference type="ARBA" id="ARBA00022801"/>
    </source>
</evidence>
<accession>A0A9X1IRU5</accession>
<dbReference type="AlphaFoldDB" id="A0A9X1IRU5"/>
<evidence type="ECO:0000313" key="5">
    <source>
        <dbReference type="Proteomes" id="UP001138757"/>
    </source>
</evidence>
<dbReference type="Pfam" id="PF02129">
    <property type="entry name" value="Peptidase_S15"/>
    <property type="match status" value="1"/>
</dbReference>
<evidence type="ECO:0000313" key="4">
    <source>
        <dbReference type="EMBL" id="MBT2187783.1"/>
    </source>
</evidence>
<dbReference type="Gene3D" id="3.40.50.1820">
    <property type="entry name" value="alpha/beta hydrolase"/>
    <property type="match status" value="1"/>
</dbReference>
<gene>
    <name evidence="4" type="ORF">KK488_12585</name>
</gene>
<keyword evidence="2" id="KW-0732">Signal</keyword>
<protein>
    <submittedName>
        <fullName evidence="4">CocE/NonD family hydrolase</fullName>
    </submittedName>
</protein>
<dbReference type="InterPro" id="IPR008979">
    <property type="entry name" value="Galactose-bd-like_sf"/>
</dbReference>
<dbReference type="PANTHER" id="PTHR43056:SF10">
    <property type="entry name" value="COCE_NOND FAMILY, PUTATIVE (AFU_ORTHOLOGUE AFUA_7G00600)-RELATED"/>
    <property type="match status" value="1"/>
</dbReference>
<dbReference type="SUPFAM" id="SSF53474">
    <property type="entry name" value="alpha/beta-Hydrolases"/>
    <property type="match status" value="1"/>
</dbReference>
<dbReference type="Pfam" id="PF08530">
    <property type="entry name" value="PepX_C"/>
    <property type="match status" value="1"/>
</dbReference>
<evidence type="ECO:0000256" key="2">
    <source>
        <dbReference type="SAM" id="SignalP"/>
    </source>
</evidence>
<dbReference type="SMART" id="SM00939">
    <property type="entry name" value="PepX_C"/>
    <property type="match status" value="1"/>
</dbReference>
<name>A0A9X1IRU5_9SPHN</name>
<sequence>MTHLARLALGTAPILALLTASVPLLARSKPAPAPAASGPVTPMTPDVAPAYDEVRPDADFIRREVMVPMRDGVKLYTVIVMKKGTTNAPIILSRTPYDAKDATHRTKSQHITEILPAMDAEFVEDGYIRVYQDIRGMHKSEGTFIMTRPLAGPLNKTGIDESTDAYDTIDWLVKNVKETNGKVGINGSSYLGFTTLMAEINPHPALKAAVPQSPMVDTWIGDDSFHNGAFRVNDFDYYLEMSTGKGDDGAAIPHGAGDDYDLYLKAGSAGDFARQWGIDQIPFTRKVMENPAYTDFWSLQAVDKWMAAHPLKVPTMLVVGQWDQEDSYGAPAVYKVMEPKDANNDMVSLVIGPWRHSGVNHYGYELGPLTLTGDTAREFRVRYMKPFFDHYLKDAPDPKTPPVLTYATGIDQWQVTSKWPVGAPTPLYLGAGFTASFARPASEGHDDYVSDPAKPVPFLPRPLDMADTRQWTTWLVTDQRFVDGRPDVLSYTTAPLDKPVHIMGAPQVDLFAATSGTDSDWVVKLIDVYPDVTPEANSPSARPPQPGLELPIGVEIFRGRYVHGLATPAALTPGKVENYGWGLPNVNHVFLPGHRIMVQIQSSLFPLYDRNPQTYVGNIFNAKPGDYKAATQSIFFGGAHASAVILPVAD</sequence>
<organism evidence="4 5">
    <name type="scientific">Sphingobium nicotianae</name>
    <dbReference type="NCBI Taxonomy" id="2782607"/>
    <lineage>
        <taxon>Bacteria</taxon>
        <taxon>Pseudomonadati</taxon>
        <taxon>Pseudomonadota</taxon>
        <taxon>Alphaproteobacteria</taxon>
        <taxon>Sphingomonadales</taxon>
        <taxon>Sphingomonadaceae</taxon>
        <taxon>Sphingobium</taxon>
    </lineage>
</organism>
<dbReference type="InterPro" id="IPR000383">
    <property type="entry name" value="Xaa-Pro-like_dom"/>
</dbReference>
<feature type="domain" description="Xaa-Pro dipeptidyl-peptidase C-terminal" evidence="3">
    <location>
        <begin position="385"/>
        <end position="645"/>
    </location>
</feature>
<proteinExistence type="predicted"/>
<dbReference type="SUPFAM" id="SSF49785">
    <property type="entry name" value="Galactose-binding domain-like"/>
    <property type="match status" value="1"/>
</dbReference>
<comment type="caution">
    <text evidence="4">The sequence shown here is derived from an EMBL/GenBank/DDBJ whole genome shotgun (WGS) entry which is preliminary data.</text>
</comment>
<feature type="signal peptide" evidence="2">
    <location>
        <begin position="1"/>
        <end position="26"/>
    </location>
</feature>
<dbReference type="InterPro" id="IPR013736">
    <property type="entry name" value="Xaa-Pro_dipept_C"/>
</dbReference>
<dbReference type="RefSeq" id="WP_214624045.1">
    <property type="nucleotide sequence ID" value="NZ_JAHGAW010000008.1"/>
</dbReference>
<evidence type="ECO:0000259" key="3">
    <source>
        <dbReference type="SMART" id="SM00939"/>
    </source>
</evidence>
<feature type="chain" id="PRO_5040756553" evidence="2">
    <location>
        <begin position="27"/>
        <end position="650"/>
    </location>
</feature>
<dbReference type="EMBL" id="JAHGAW010000008">
    <property type="protein sequence ID" value="MBT2187783.1"/>
    <property type="molecule type" value="Genomic_DNA"/>
</dbReference>
<keyword evidence="1 4" id="KW-0378">Hydrolase</keyword>